<comment type="caution">
    <text evidence="1">The sequence shown here is derived from an EMBL/GenBank/DDBJ whole genome shotgun (WGS) entry which is preliminary data.</text>
</comment>
<evidence type="ECO:0000313" key="2">
    <source>
        <dbReference type="Proteomes" id="UP000265354"/>
    </source>
</evidence>
<accession>A0A388T7A5</accession>
<gene>
    <name evidence="1" type="ORF">SSP531S_56430</name>
</gene>
<dbReference type="EMBL" id="BGZL01000029">
    <property type="protein sequence ID" value="GBQ04151.1"/>
    <property type="molecule type" value="Genomic_DNA"/>
</dbReference>
<dbReference type="AlphaFoldDB" id="A0A388T7A5"/>
<sequence>MTSNDYREQAERLLTPLPGDFTISPERVQQAAVWAQLAQAAAITETAAIAQTAHAVEESV</sequence>
<dbReference type="RefSeq" id="WP_116429045.1">
    <property type="nucleotide sequence ID" value="NZ_BGZL01000029.1"/>
</dbReference>
<organism evidence="1 2">
    <name type="scientific">Streptomyces spongiicola</name>
    <dbReference type="NCBI Taxonomy" id="1690221"/>
    <lineage>
        <taxon>Bacteria</taxon>
        <taxon>Bacillati</taxon>
        <taxon>Actinomycetota</taxon>
        <taxon>Actinomycetes</taxon>
        <taxon>Kitasatosporales</taxon>
        <taxon>Streptomycetaceae</taxon>
        <taxon>Streptomyces</taxon>
    </lineage>
</organism>
<reference evidence="1 2" key="1">
    <citation type="submission" date="2018-07" db="EMBL/GenBank/DDBJ databases">
        <title>Whole Genome Shotgun Sequence of Streptomyces spongiicola strain 531S.</title>
        <authorList>
            <person name="Dohra H."/>
            <person name="Kodani S."/>
        </authorList>
    </citation>
    <scope>NUCLEOTIDE SEQUENCE [LARGE SCALE GENOMIC DNA]</scope>
    <source>
        <strain evidence="1 2">531S</strain>
    </source>
</reference>
<name>A0A388T7A5_9ACTN</name>
<evidence type="ECO:0000313" key="1">
    <source>
        <dbReference type="EMBL" id="GBQ04151.1"/>
    </source>
</evidence>
<protein>
    <submittedName>
        <fullName evidence="1">Uncharacterized protein</fullName>
    </submittedName>
</protein>
<dbReference type="Proteomes" id="UP000265354">
    <property type="component" value="Unassembled WGS sequence"/>
</dbReference>
<proteinExistence type="predicted"/>